<evidence type="ECO:0000313" key="9">
    <source>
        <dbReference type="Proteomes" id="UP000249203"/>
    </source>
</evidence>
<dbReference type="PRINTS" id="PR00481">
    <property type="entry name" value="LAMNOPPTDASE"/>
</dbReference>
<name>A0A327WSW2_9GAMM</name>
<dbReference type="SUPFAM" id="SSF53187">
    <property type="entry name" value="Zn-dependent exopeptidases"/>
    <property type="match status" value="1"/>
</dbReference>
<dbReference type="CDD" id="cd00433">
    <property type="entry name" value="Peptidase_M17"/>
    <property type="match status" value="1"/>
</dbReference>
<evidence type="ECO:0000259" key="6">
    <source>
        <dbReference type="PROSITE" id="PS00631"/>
    </source>
</evidence>
<dbReference type="AlphaFoldDB" id="A0A327WSW2"/>
<dbReference type="OrthoDB" id="9809354at2"/>
<comment type="similarity">
    <text evidence="1">Belongs to the peptidase M17 family.</text>
</comment>
<gene>
    <name evidence="7" type="ORF">B0I24_11256</name>
    <name evidence="8" type="ORF">CWE07_11375</name>
</gene>
<evidence type="ECO:0000313" key="7">
    <source>
        <dbReference type="EMBL" id="RAJ94970.1"/>
    </source>
</evidence>
<dbReference type="InterPro" id="IPR011356">
    <property type="entry name" value="Leucine_aapep/pepB"/>
</dbReference>
<evidence type="ECO:0000256" key="5">
    <source>
        <dbReference type="ARBA" id="ARBA00023211"/>
    </source>
</evidence>
<proteinExistence type="inferred from homology"/>
<dbReference type="NCBIfam" id="NF003450">
    <property type="entry name" value="PRK05015.1"/>
    <property type="match status" value="1"/>
</dbReference>
<dbReference type="GO" id="GO:0006508">
    <property type="term" value="P:proteolysis"/>
    <property type="evidence" value="ECO:0007669"/>
    <property type="project" value="UniProtKB-KW"/>
</dbReference>
<dbReference type="EMBL" id="QLMD01000012">
    <property type="protein sequence ID" value="RAJ94970.1"/>
    <property type="molecule type" value="Genomic_DNA"/>
</dbReference>
<dbReference type="Proteomes" id="UP000249203">
    <property type="component" value="Unassembled WGS sequence"/>
</dbReference>
<keyword evidence="3" id="KW-0645">Protease</keyword>
<dbReference type="InterPro" id="IPR047620">
    <property type="entry name" value="M17_PepB-like_N"/>
</dbReference>
<dbReference type="GO" id="GO:0070006">
    <property type="term" value="F:metalloaminopeptidase activity"/>
    <property type="evidence" value="ECO:0007669"/>
    <property type="project" value="InterPro"/>
</dbReference>
<accession>A0A327WSW2</accession>
<keyword evidence="4" id="KW-0378">Hydrolase</keyword>
<reference evidence="8 10" key="1">
    <citation type="journal article" date="2018" name="Front. Microbiol.">
        <title>Genome-Based Analysis Reveals the Taxonomy and Diversity of the Family Idiomarinaceae.</title>
        <authorList>
            <person name="Liu Y."/>
            <person name="Lai Q."/>
            <person name="Shao Z."/>
        </authorList>
    </citation>
    <scope>NUCLEOTIDE SEQUENCE [LARGE SCALE GENOMIC DNA]</scope>
    <source>
        <strain evidence="8 10">CF12-14</strain>
    </source>
</reference>
<dbReference type="Gene3D" id="3.40.630.10">
    <property type="entry name" value="Zn peptidases"/>
    <property type="match status" value="1"/>
</dbReference>
<keyword evidence="5" id="KW-0464">Manganese</keyword>
<dbReference type="Proteomes" id="UP000287865">
    <property type="component" value="Unassembled WGS sequence"/>
</dbReference>
<dbReference type="InterPro" id="IPR000819">
    <property type="entry name" value="Peptidase_M17_C"/>
</dbReference>
<evidence type="ECO:0000256" key="3">
    <source>
        <dbReference type="ARBA" id="ARBA00022670"/>
    </source>
</evidence>
<evidence type="ECO:0000313" key="8">
    <source>
        <dbReference type="EMBL" id="RUO22199.1"/>
    </source>
</evidence>
<dbReference type="PROSITE" id="PS00631">
    <property type="entry name" value="CYTOSOL_AP"/>
    <property type="match status" value="1"/>
</dbReference>
<dbReference type="RefSeq" id="WP_111570108.1">
    <property type="nucleotide sequence ID" value="NZ_PIPK01000011.1"/>
</dbReference>
<keyword evidence="10" id="KW-1185">Reference proteome</keyword>
<evidence type="ECO:0000256" key="4">
    <source>
        <dbReference type="ARBA" id="ARBA00022801"/>
    </source>
</evidence>
<dbReference type="EMBL" id="PIPK01000011">
    <property type="protein sequence ID" value="RUO22199.1"/>
    <property type="molecule type" value="Genomic_DNA"/>
</dbReference>
<dbReference type="Pfam" id="PF00883">
    <property type="entry name" value="Peptidase_M17"/>
    <property type="match status" value="1"/>
</dbReference>
<dbReference type="PANTHER" id="PTHR11963">
    <property type="entry name" value="LEUCINE AMINOPEPTIDASE-RELATED"/>
    <property type="match status" value="1"/>
</dbReference>
<comment type="caution">
    <text evidence="7">The sequence shown here is derived from an EMBL/GenBank/DDBJ whole genome shotgun (WGS) entry which is preliminary data.</text>
</comment>
<feature type="domain" description="Cytosol aminopeptidase" evidence="6">
    <location>
        <begin position="277"/>
        <end position="284"/>
    </location>
</feature>
<dbReference type="GO" id="GO:0005737">
    <property type="term" value="C:cytoplasm"/>
    <property type="evidence" value="ECO:0007669"/>
    <property type="project" value="InterPro"/>
</dbReference>
<keyword evidence="2 7" id="KW-0031">Aminopeptidase</keyword>
<dbReference type="GO" id="GO:0030145">
    <property type="term" value="F:manganese ion binding"/>
    <property type="evidence" value="ECO:0007669"/>
    <property type="project" value="InterPro"/>
</dbReference>
<protein>
    <submittedName>
        <fullName evidence="7">Aminopeptidase B</fullName>
    </submittedName>
    <submittedName>
        <fullName evidence="8">Aminopeptidase PepB</fullName>
    </submittedName>
</protein>
<reference evidence="7 9" key="2">
    <citation type="submission" date="2018-06" db="EMBL/GenBank/DDBJ databases">
        <title>Genomic Encyclopedia of Type Strains, Phase III (KMG-III): the genomes of soil and plant-associated and newly described type strains.</title>
        <authorList>
            <person name="Whitman W."/>
        </authorList>
    </citation>
    <scope>NUCLEOTIDE SEQUENCE [LARGE SCALE GENOMIC DNA]</scope>
    <source>
        <strain evidence="7 9">CGMCC 1.15366</strain>
    </source>
</reference>
<sequence>MSSAVQVRLTTDTVPAAFKSAGGSFFNGEGFHIVARDDESLFLRAIQQAGRRLDASGAATIEAVGPGWTLERQWALAQGFSDAKKRNKILWCSDDLGVADQLQGMYETFAWARELVNLPPQAIYPESLCTQVVDKIKALGGDAVSFRILREQDLLNEGWMGIHTVGRASMHKPTMLQLDYNPTGDVDAEVDYALIGKGITYDSGGYSIKSSEGMIAMKCDMGGAATVAGALALAIQRGLNKRVKLILCCAENLIDGTAYKLGDIITYKNGVTVEIFNTDAEGRLVLADGLLAAAECNAKHIIDAATLTGAAQVAVGQEYNALFSVDDAYAAKALQAAQSESEPLWRLPLASWHQDQCPSHFADTANSRPVKGGGAGGASNAAGFLLRFAPNQGANWLHFDLAAAYRKDPDKWFNAGATGLGIRTIARTMLDN</sequence>
<dbReference type="PANTHER" id="PTHR11963:SF20">
    <property type="entry name" value="PEPTIDASE B"/>
    <property type="match status" value="1"/>
</dbReference>
<evidence type="ECO:0000256" key="1">
    <source>
        <dbReference type="ARBA" id="ARBA00009528"/>
    </source>
</evidence>
<evidence type="ECO:0000256" key="2">
    <source>
        <dbReference type="ARBA" id="ARBA00022438"/>
    </source>
</evidence>
<evidence type="ECO:0000313" key="10">
    <source>
        <dbReference type="Proteomes" id="UP000287865"/>
    </source>
</evidence>
<dbReference type="Pfam" id="PF12404">
    <property type="entry name" value="DUF3663"/>
    <property type="match status" value="1"/>
</dbReference>
<organism evidence="7 9">
    <name type="scientific">Aliidiomarina maris</name>
    <dbReference type="NCBI Taxonomy" id="531312"/>
    <lineage>
        <taxon>Bacteria</taxon>
        <taxon>Pseudomonadati</taxon>
        <taxon>Pseudomonadota</taxon>
        <taxon>Gammaproteobacteria</taxon>
        <taxon>Alteromonadales</taxon>
        <taxon>Idiomarinaceae</taxon>
        <taxon>Aliidiomarina</taxon>
    </lineage>
</organism>